<dbReference type="Gene3D" id="3.30.70.270">
    <property type="match status" value="1"/>
</dbReference>
<dbReference type="PROSITE" id="PS50887">
    <property type="entry name" value="GGDEF"/>
    <property type="match status" value="1"/>
</dbReference>
<name>A0ABN1JK60_9CLOT</name>
<evidence type="ECO:0000259" key="3">
    <source>
        <dbReference type="PROSITE" id="PS50887"/>
    </source>
</evidence>
<dbReference type="Pfam" id="PF22335">
    <property type="entry name" value="Cas10-Cmr2_palm2"/>
    <property type="match status" value="1"/>
</dbReference>
<evidence type="ECO:0000256" key="2">
    <source>
        <dbReference type="ARBA" id="ARBA00023118"/>
    </source>
</evidence>
<keyword evidence="5" id="KW-1185">Reference proteome</keyword>
<dbReference type="Pfam" id="PF12469">
    <property type="entry name" value="Cmr2_N"/>
    <property type="match status" value="1"/>
</dbReference>
<dbReference type="EMBL" id="BAAACG010000010">
    <property type="protein sequence ID" value="GAA0741467.1"/>
    <property type="molecule type" value="Genomic_DNA"/>
</dbReference>
<evidence type="ECO:0000313" key="5">
    <source>
        <dbReference type="Proteomes" id="UP001501510"/>
    </source>
</evidence>
<protein>
    <submittedName>
        <fullName evidence="4">Type III-B CRISPR-associated protein Cas10/Cmr2</fullName>
    </submittedName>
</protein>
<dbReference type="InterPro" id="IPR000160">
    <property type="entry name" value="GGDEF_dom"/>
</dbReference>
<reference evidence="4 5" key="1">
    <citation type="journal article" date="2019" name="Int. J. Syst. Evol. Microbiol.">
        <title>The Global Catalogue of Microorganisms (GCM) 10K type strain sequencing project: providing services to taxonomists for standard genome sequencing and annotation.</title>
        <authorList>
            <consortium name="The Broad Institute Genomics Platform"/>
            <consortium name="The Broad Institute Genome Sequencing Center for Infectious Disease"/>
            <person name="Wu L."/>
            <person name="Ma J."/>
        </authorList>
    </citation>
    <scope>NUCLEOTIDE SEQUENCE [LARGE SCALE GENOMIC DNA]</scope>
    <source>
        <strain evidence="4 5">JCM 1407</strain>
    </source>
</reference>
<sequence length="574" mass="67908">MCNCIIVNVASIQNYIEKSKKTIDLFNSSIIISELMKHIAIKFTENNKDNLDMIVPNSKMLNLNDNSIQAFPNTLVFKSKNKIINLNLQINRLKEEFFLINIKKYFKNIWEDAKQSILDIPEIYVVQAEGKEYKDSYINAIRLMAARKNSRIFKKENQVCFKGYNENLKEFKQTSKLRVCDLCGEAKGKIVLNNEEQKNKKLKSLCFPCYFKRKFKVVEDKRYPSLTEVALRSWIKNEREIWNGYKKQLKSFDEEILYKDILESKYLNKFKITRKQREVLDKIRQTETVQSKYYAFIKADIDNLGLWISGKYYDEENFLEYQNKVTSFIEEFIEKIVNELKEKCEFVYVGGDDILLLSDVFSTMDIVEKLYEAIDQLYENKYKEMFSKKITLSTSVVFSHHKTPLDFALNITRKKLEQVKREYDYHKNDCDILKNGISVTYLTGGAKTITYTSIYDNELIRDLNYLKKAFHEGMSRSVAIDIEKQVRPLIDRNTDYIDLKIILSYIRRILSRKDIFKENDSLNNISKSKIQDIFKRVLTRKRKRENKETIEIDNLLSLLAICKFISLNTEKEVL</sequence>
<keyword evidence="2" id="KW-0051">Antiviral defense</keyword>
<dbReference type="Gene3D" id="3.30.70.2220">
    <property type="entry name" value="CRISPR-Cas system, Cmr2 subunit, D1 domain, cysteine cluster"/>
    <property type="match status" value="1"/>
</dbReference>
<dbReference type="InterPro" id="IPR038242">
    <property type="entry name" value="Cmr2_N"/>
</dbReference>
<comment type="caution">
    <text evidence="4">The sequence shown here is derived from an EMBL/GenBank/DDBJ whole genome shotgun (WGS) entry which is preliminary data.</text>
</comment>
<organism evidence="4 5">
    <name type="scientific">Clostridium oceanicum</name>
    <dbReference type="NCBI Taxonomy" id="1543"/>
    <lineage>
        <taxon>Bacteria</taxon>
        <taxon>Bacillati</taxon>
        <taxon>Bacillota</taxon>
        <taxon>Clostridia</taxon>
        <taxon>Eubacteriales</taxon>
        <taxon>Clostridiaceae</taxon>
        <taxon>Clostridium</taxon>
    </lineage>
</organism>
<proteinExistence type="predicted"/>
<accession>A0ABN1JK60</accession>
<dbReference type="InterPro" id="IPR013407">
    <property type="entry name" value="CRISPR-assoc_prot_Cmr2"/>
</dbReference>
<keyword evidence="1" id="KW-0547">Nucleotide-binding</keyword>
<evidence type="ECO:0000256" key="1">
    <source>
        <dbReference type="ARBA" id="ARBA00022741"/>
    </source>
</evidence>
<gene>
    <name evidence="4" type="primary">cas10</name>
    <name evidence="4" type="ORF">GCM10008906_22620</name>
</gene>
<dbReference type="InterPro" id="IPR024615">
    <property type="entry name" value="CRISPR-assoc_Cmr2_N"/>
</dbReference>
<dbReference type="InterPro" id="IPR054767">
    <property type="entry name" value="Cas10-Cmr2_palm2"/>
</dbReference>
<dbReference type="Proteomes" id="UP001501510">
    <property type="component" value="Unassembled WGS sequence"/>
</dbReference>
<evidence type="ECO:0000313" key="4">
    <source>
        <dbReference type="EMBL" id="GAA0741467.1"/>
    </source>
</evidence>
<dbReference type="RefSeq" id="WP_343761696.1">
    <property type="nucleotide sequence ID" value="NZ_BAAACG010000010.1"/>
</dbReference>
<dbReference type="NCBIfam" id="TIGR02577">
    <property type="entry name" value="cas_TM1794_Cmr2"/>
    <property type="match status" value="1"/>
</dbReference>
<feature type="domain" description="GGDEF" evidence="3">
    <location>
        <begin position="292"/>
        <end position="435"/>
    </location>
</feature>
<dbReference type="InterPro" id="IPR043128">
    <property type="entry name" value="Rev_trsase/Diguanyl_cyclase"/>
</dbReference>